<proteinExistence type="predicted"/>
<dbReference type="OrthoDB" id="9782128at2"/>
<keyword evidence="6" id="KW-1185">Reference proteome</keyword>
<evidence type="ECO:0000256" key="1">
    <source>
        <dbReference type="ARBA" id="ARBA00022801"/>
    </source>
</evidence>
<keyword evidence="1" id="KW-0378">Hydrolase</keyword>
<dbReference type="InterPro" id="IPR051695">
    <property type="entry name" value="Phosphoglycerate_Mutase"/>
</dbReference>
<name>A0A0X8H0R3_9FIRM</name>
<feature type="chain" id="PRO_5039089215" description="Phosphoglycerate mutase" evidence="4">
    <location>
        <begin position="23"/>
        <end position="259"/>
    </location>
</feature>
<dbReference type="RefSeq" id="WP_067633222.1">
    <property type="nucleotide sequence ID" value="NZ_CP013213.1"/>
</dbReference>
<feature type="binding site" evidence="3">
    <location>
        <position position="90"/>
    </location>
    <ligand>
        <name>substrate</name>
    </ligand>
</feature>
<dbReference type="GO" id="GO:0045820">
    <property type="term" value="P:negative regulation of glycolytic process"/>
    <property type="evidence" value="ECO:0007669"/>
    <property type="project" value="TreeGrafter"/>
</dbReference>
<feature type="active site" description="Proton donor/acceptor" evidence="2">
    <location>
        <position position="117"/>
    </location>
</feature>
<dbReference type="KEGG" id="erl:AOC36_08135"/>
<feature type="active site" description="Tele-phosphohistidine intermediate" evidence="2">
    <location>
        <position position="41"/>
    </location>
</feature>
<dbReference type="STRING" id="1514105.AOC36_08135"/>
<dbReference type="InterPro" id="IPR013078">
    <property type="entry name" value="His_Pase_superF_clade-1"/>
</dbReference>
<evidence type="ECO:0000256" key="4">
    <source>
        <dbReference type="SAM" id="SignalP"/>
    </source>
</evidence>
<dbReference type="PANTHER" id="PTHR46517">
    <property type="entry name" value="FRUCTOSE-2,6-BISPHOSPHATASE TIGAR"/>
    <property type="match status" value="1"/>
</dbReference>
<reference evidence="5 6" key="1">
    <citation type="submission" date="2015-10" db="EMBL/GenBank/DDBJ databases">
        <title>Erysipelothrix larvae sp. LV19 isolated from the larval gut of the rhinoceros beetle, Trypoxylus dichotomus.</title>
        <authorList>
            <person name="Lim S."/>
            <person name="Kim B.-C."/>
        </authorList>
    </citation>
    <scope>NUCLEOTIDE SEQUENCE [LARGE SCALE GENOMIC DNA]</scope>
    <source>
        <strain evidence="5 6">LV19</strain>
    </source>
</reference>
<gene>
    <name evidence="5" type="ORF">AOC36_08135</name>
</gene>
<dbReference type="PANTHER" id="PTHR46517:SF1">
    <property type="entry name" value="FRUCTOSE-2,6-BISPHOSPHATASE TIGAR"/>
    <property type="match status" value="1"/>
</dbReference>
<dbReference type="GO" id="GO:0043456">
    <property type="term" value="P:regulation of pentose-phosphate shunt"/>
    <property type="evidence" value="ECO:0007669"/>
    <property type="project" value="TreeGrafter"/>
</dbReference>
<feature type="binding site" evidence="3">
    <location>
        <begin position="117"/>
        <end position="120"/>
    </location>
    <ligand>
        <name>substrate</name>
    </ligand>
</feature>
<dbReference type="Gene3D" id="3.40.50.1240">
    <property type="entry name" value="Phosphoglycerate mutase-like"/>
    <property type="match status" value="1"/>
</dbReference>
<organism evidence="5 6">
    <name type="scientific">Erysipelothrix larvae</name>
    <dbReference type="NCBI Taxonomy" id="1514105"/>
    <lineage>
        <taxon>Bacteria</taxon>
        <taxon>Bacillati</taxon>
        <taxon>Bacillota</taxon>
        <taxon>Erysipelotrichia</taxon>
        <taxon>Erysipelotrichales</taxon>
        <taxon>Erysipelotrichaceae</taxon>
        <taxon>Erysipelothrix</taxon>
    </lineage>
</organism>
<dbReference type="SUPFAM" id="SSF53254">
    <property type="entry name" value="Phosphoglycerate mutase-like"/>
    <property type="match status" value="1"/>
</dbReference>
<dbReference type="AlphaFoldDB" id="A0A0X8H0R3"/>
<keyword evidence="4" id="KW-0732">Signal</keyword>
<accession>A0A0X8H0R3</accession>
<dbReference type="CDD" id="cd07067">
    <property type="entry name" value="HP_PGM_like"/>
    <property type="match status" value="1"/>
</dbReference>
<evidence type="ECO:0000313" key="6">
    <source>
        <dbReference type="Proteomes" id="UP000063781"/>
    </source>
</evidence>
<evidence type="ECO:0008006" key="7">
    <source>
        <dbReference type="Google" id="ProtNLM"/>
    </source>
</evidence>
<evidence type="ECO:0000256" key="3">
    <source>
        <dbReference type="PIRSR" id="PIRSR613078-2"/>
    </source>
</evidence>
<dbReference type="GO" id="GO:0004331">
    <property type="term" value="F:fructose-2,6-bisphosphate 2-phosphatase activity"/>
    <property type="evidence" value="ECO:0007669"/>
    <property type="project" value="TreeGrafter"/>
</dbReference>
<sequence length="259" mass="28715">MKKVWKVLLTLLIAFCLVGCNSADKKTENADKEVTIYLVRHGKTWFNTTDQVQGYCDSPLTEVGEEQARKVGVGLQDISFAGAYSSDLARQRNTAKLILAENKHEVPLITENIGFREMNYGGFEGGPNMEINIQVAKSLGIEEFPDDVENVWFWLLDMIGEEDYINRTAQVDPLHAAETYDEMVKRGKDAMTDTVEDALKRGGGNILIVSSGGIIPLMVESIVPGQYQGEKIANGSVTIIHYKNGVYTVEVIGDTQYVK</sequence>
<dbReference type="EMBL" id="CP013213">
    <property type="protein sequence ID" value="AMC93955.1"/>
    <property type="molecule type" value="Genomic_DNA"/>
</dbReference>
<feature type="binding site" evidence="3">
    <location>
        <begin position="40"/>
        <end position="47"/>
    </location>
    <ligand>
        <name>substrate</name>
    </ligand>
</feature>
<evidence type="ECO:0000256" key="2">
    <source>
        <dbReference type="PIRSR" id="PIRSR613078-1"/>
    </source>
</evidence>
<protein>
    <recommendedName>
        <fullName evidence="7">Phosphoglycerate mutase</fullName>
    </recommendedName>
</protein>
<dbReference type="Pfam" id="PF00300">
    <property type="entry name" value="His_Phos_1"/>
    <property type="match status" value="2"/>
</dbReference>
<feature type="signal peptide" evidence="4">
    <location>
        <begin position="1"/>
        <end position="22"/>
    </location>
</feature>
<dbReference type="SMART" id="SM00855">
    <property type="entry name" value="PGAM"/>
    <property type="match status" value="1"/>
</dbReference>
<evidence type="ECO:0000313" key="5">
    <source>
        <dbReference type="EMBL" id="AMC93955.1"/>
    </source>
</evidence>
<dbReference type="GO" id="GO:0005829">
    <property type="term" value="C:cytosol"/>
    <property type="evidence" value="ECO:0007669"/>
    <property type="project" value="TreeGrafter"/>
</dbReference>
<dbReference type="Proteomes" id="UP000063781">
    <property type="component" value="Chromosome"/>
</dbReference>
<dbReference type="InterPro" id="IPR029033">
    <property type="entry name" value="His_PPase_superfam"/>
</dbReference>